<evidence type="ECO:0000313" key="8">
    <source>
        <dbReference type="Proteomes" id="UP000050795"/>
    </source>
</evidence>
<proteinExistence type="predicted"/>
<dbReference type="WBParaSite" id="TREG1_112680.2">
    <property type="protein sequence ID" value="TREG1_112680.2"/>
    <property type="gene ID" value="TREG1_112680"/>
</dbReference>
<evidence type="ECO:0000256" key="3">
    <source>
        <dbReference type="ARBA" id="ARBA00023054"/>
    </source>
</evidence>
<dbReference type="GO" id="GO:0008432">
    <property type="term" value="F:JUN kinase binding"/>
    <property type="evidence" value="ECO:0007669"/>
    <property type="project" value="TreeGrafter"/>
</dbReference>
<feature type="domain" description="RH2" evidence="7">
    <location>
        <begin position="431"/>
        <end position="503"/>
    </location>
</feature>
<dbReference type="PANTHER" id="PTHR13886">
    <property type="entry name" value="JNK/SAPK-ASSOCIATED PROTEIN"/>
    <property type="match status" value="1"/>
</dbReference>
<dbReference type="Pfam" id="PF09744">
    <property type="entry name" value="RH1"/>
    <property type="match status" value="1"/>
</dbReference>
<dbReference type="PROSITE" id="PS51776">
    <property type="entry name" value="RH1"/>
    <property type="match status" value="1"/>
</dbReference>
<dbReference type="Gene3D" id="1.20.5.1000">
    <property type="entry name" value="arf6 gtpase in complex with a specific effector, jip4"/>
    <property type="match status" value="1"/>
</dbReference>
<dbReference type="Pfam" id="PF16471">
    <property type="entry name" value="JIP_LZII"/>
    <property type="match status" value="1"/>
</dbReference>
<evidence type="ECO:0000256" key="5">
    <source>
        <dbReference type="SAM" id="MobiDB-lite"/>
    </source>
</evidence>
<evidence type="ECO:0000256" key="1">
    <source>
        <dbReference type="ARBA" id="ARBA00004496"/>
    </source>
</evidence>
<keyword evidence="8" id="KW-1185">Reference proteome</keyword>
<feature type="coiled-coil region" evidence="4">
    <location>
        <begin position="127"/>
        <end position="221"/>
    </location>
</feature>
<accession>A0AA85IYZ3</accession>
<keyword evidence="3 4" id="KW-0175">Coiled coil</keyword>
<dbReference type="GO" id="GO:0005737">
    <property type="term" value="C:cytoplasm"/>
    <property type="evidence" value="ECO:0007669"/>
    <property type="project" value="UniProtKB-SubCell"/>
</dbReference>
<comment type="subcellular location">
    <subcellularLocation>
        <location evidence="1">Cytoplasm</location>
    </subcellularLocation>
</comment>
<evidence type="ECO:0000256" key="2">
    <source>
        <dbReference type="ARBA" id="ARBA00022490"/>
    </source>
</evidence>
<protein>
    <recommendedName>
        <fullName evidence="10">RH1 domain-containing protein</fullName>
    </recommendedName>
</protein>
<sequence>MSYQSNAAISHDITNGENGLDKRKLFDLTPSFGDIDDVYLSSANFSDLDSNSSMSMVMSERVQRIASGIYREFETMIEAYGLPVVERLMPLIIGLLENLDELYKDQAAYHAEVGQLREENVHICDQLAAEKAARKQAELRLLQTEDTFDEERKANDAKNEALSSSCRQIELKLQLAKDQVSRLEAKEQEWKKEENRLHERLNELIRSNVELTEQIKFVNQQNNAMISAGNGAGVGAVVSTPNTHSKNAMHRLSITSSPHHLIGSRETSIHSQSPDTGYDATSSGFGFDEMPSTAEAEVCPNAEDDLPGQTNNTKEDYPTSNSETETSEFASMRKEIDVLIKENMDLVETKNALNVVKDDLLSKIDYLTSENLSLRESVDMLTHARASLQGELTNTDQMLSDARSEITQLTEKLSTYYQENKNEESSNPSQRKRFTRSEMARILAERNHYKERLLELQDAVRFTETLRVGQKGHPDLLSKIMTTPSQQQKCDTVTPVSGPLQSLQKFFSAFTSGQRSEVVSGSMQSTEGGSSILGADVSLSWITLSAKGTHSPIYGWASGKSTQIPVTTEQSTDDEKSCDEKKKNADSDNADTDVQQHFSVPIPVQCRTIGGLHRKHLEICSALTVPIVSLDGDTKTKFHLWLIGRGGPADSHLSDSSPPTSLNRGYLGQVHIFEPTKFTQPVYSFDLDNGFLPTTAVYVKYAKESATSSSQQMSPTSSDAKIEFTWELTDSILYADNADANEKIKNDSKSGCVILASNDGRFLVFQLCYEFKSDCQSSAVAGDVHTHTCGIQEDQEVSTKCSIRLPHILYKFNTNSQGLVANGMISCDNYVCIGLFNSLGTSQFVCFQWPVFTEIVSKDSSTPASLKTMHKLISLPYESLSTGPLIMTSSSCNDDWRNNVMGEGESAPNDHIWLGTAGGGYCYCLSVKSGDVITSLALPNETPCLHAICIKSSTCKSSELIWLAVSGNPTICTPSKTSVTSTVKTDNVSGDDNDSNNNNNNNNNNDSDNSSNKNKMNNISGGMARLLACCPKQKCILRQIDLTAALSSMIDIEGVTDPIDLTICRLLIVPMTVDREIWFATRSGLIARLRLDYTEMNTSQHEIELPKSSSISISCHGYRRPGCNLLLLLQASQTNDSELDHLIVSVGHDYVDLRQILSVHKKSSDTDRASNRTHYINRSRQMGSGAHAIVWRLTEGCS</sequence>
<dbReference type="PANTHER" id="PTHR13886:SF4">
    <property type="entry name" value="JNK-INTERACTING PROTEIN 3"/>
    <property type="match status" value="1"/>
</dbReference>
<dbReference type="InterPro" id="IPR039911">
    <property type="entry name" value="JIP3/JIP4"/>
</dbReference>
<dbReference type="GO" id="GO:0019894">
    <property type="term" value="F:kinesin binding"/>
    <property type="evidence" value="ECO:0007669"/>
    <property type="project" value="TreeGrafter"/>
</dbReference>
<feature type="compositionally biased region" description="Polar residues" evidence="5">
    <location>
        <begin position="308"/>
        <end position="329"/>
    </location>
</feature>
<feature type="region of interest" description="Disordered" evidence="5">
    <location>
        <begin position="564"/>
        <end position="592"/>
    </location>
</feature>
<feature type="region of interest" description="Disordered" evidence="5">
    <location>
        <begin position="300"/>
        <end position="329"/>
    </location>
</feature>
<dbReference type="PROSITE" id="PS51777">
    <property type="entry name" value="RH2"/>
    <property type="match status" value="1"/>
</dbReference>
<keyword evidence="2" id="KW-0963">Cytoplasm</keyword>
<dbReference type="GO" id="GO:0016192">
    <property type="term" value="P:vesicle-mediated transport"/>
    <property type="evidence" value="ECO:0007669"/>
    <property type="project" value="TreeGrafter"/>
</dbReference>
<dbReference type="InterPro" id="IPR034744">
    <property type="entry name" value="RH2"/>
</dbReference>
<dbReference type="Proteomes" id="UP000050795">
    <property type="component" value="Unassembled WGS sequence"/>
</dbReference>
<reference evidence="9" key="2">
    <citation type="submission" date="2023-11" db="UniProtKB">
        <authorList>
            <consortium name="WormBaseParasite"/>
        </authorList>
    </citation>
    <scope>IDENTIFICATION</scope>
</reference>
<evidence type="ECO:0000259" key="6">
    <source>
        <dbReference type="PROSITE" id="PS51776"/>
    </source>
</evidence>
<evidence type="ECO:0008006" key="10">
    <source>
        <dbReference type="Google" id="ProtNLM"/>
    </source>
</evidence>
<name>A0AA85IYZ3_TRIRE</name>
<organism evidence="8 9">
    <name type="scientific">Trichobilharzia regenti</name>
    <name type="common">Nasal bird schistosome</name>
    <dbReference type="NCBI Taxonomy" id="157069"/>
    <lineage>
        <taxon>Eukaryota</taxon>
        <taxon>Metazoa</taxon>
        <taxon>Spiralia</taxon>
        <taxon>Lophotrochozoa</taxon>
        <taxon>Platyhelminthes</taxon>
        <taxon>Trematoda</taxon>
        <taxon>Digenea</taxon>
        <taxon>Strigeidida</taxon>
        <taxon>Schistosomatoidea</taxon>
        <taxon>Schistosomatidae</taxon>
        <taxon>Trichobilharzia</taxon>
    </lineage>
</organism>
<feature type="coiled-coil region" evidence="4">
    <location>
        <begin position="392"/>
        <end position="459"/>
    </location>
</feature>
<dbReference type="InterPro" id="IPR034743">
    <property type="entry name" value="RH1"/>
</dbReference>
<feature type="compositionally biased region" description="Low complexity" evidence="5">
    <location>
        <begin position="995"/>
        <end position="1015"/>
    </location>
</feature>
<evidence type="ECO:0000256" key="4">
    <source>
        <dbReference type="SAM" id="Coils"/>
    </source>
</evidence>
<evidence type="ECO:0000313" key="9">
    <source>
        <dbReference type="WBParaSite" id="TREG1_112680.2"/>
    </source>
</evidence>
<feature type="compositionally biased region" description="Low complexity" evidence="5">
    <location>
        <begin position="976"/>
        <end position="988"/>
    </location>
</feature>
<dbReference type="GO" id="GO:0005078">
    <property type="term" value="F:MAP-kinase scaffold activity"/>
    <property type="evidence" value="ECO:0007669"/>
    <property type="project" value="InterPro"/>
</dbReference>
<dbReference type="GO" id="GO:0030159">
    <property type="term" value="F:signaling receptor complex adaptor activity"/>
    <property type="evidence" value="ECO:0007669"/>
    <property type="project" value="TreeGrafter"/>
</dbReference>
<evidence type="ECO:0000259" key="7">
    <source>
        <dbReference type="PROSITE" id="PS51777"/>
    </source>
</evidence>
<dbReference type="AlphaFoldDB" id="A0AA85IYZ3"/>
<dbReference type="InterPro" id="IPR032486">
    <property type="entry name" value="JIP_LZII"/>
</dbReference>
<feature type="domain" description="RH1" evidence="6">
    <location>
        <begin position="45"/>
        <end position="133"/>
    </location>
</feature>
<feature type="region of interest" description="Disordered" evidence="5">
    <location>
        <begin position="976"/>
        <end position="1015"/>
    </location>
</feature>
<feature type="compositionally biased region" description="Basic and acidic residues" evidence="5">
    <location>
        <begin position="573"/>
        <end position="586"/>
    </location>
</feature>
<reference evidence="8" key="1">
    <citation type="submission" date="2022-06" db="EMBL/GenBank/DDBJ databases">
        <authorList>
            <person name="Berger JAMES D."/>
            <person name="Berger JAMES D."/>
        </authorList>
    </citation>
    <scope>NUCLEOTIDE SEQUENCE [LARGE SCALE GENOMIC DNA]</scope>
</reference>